<dbReference type="RefSeq" id="WP_133324219.1">
    <property type="nucleotide sequence ID" value="NZ_SMYL01000001.1"/>
</dbReference>
<dbReference type="SUPFAM" id="SSF56801">
    <property type="entry name" value="Acetyl-CoA synthetase-like"/>
    <property type="match status" value="1"/>
</dbReference>
<dbReference type="PANTHER" id="PTHR43767">
    <property type="entry name" value="LONG-CHAIN-FATTY-ACID--COA LIGASE"/>
    <property type="match status" value="1"/>
</dbReference>
<keyword evidence="3" id="KW-1185">Reference proteome</keyword>
<dbReference type="Pfam" id="PF00501">
    <property type="entry name" value="AMP-binding"/>
    <property type="match status" value="1"/>
</dbReference>
<dbReference type="AlphaFoldDB" id="A0A4R5W6G6"/>
<accession>A0A4R5W6G6</accession>
<dbReference type="OrthoDB" id="9766486at2"/>
<dbReference type="InterPro" id="IPR000873">
    <property type="entry name" value="AMP-dep_synth/lig_dom"/>
</dbReference>
<evidence type="ECO:0000313" key="2">
    <source>
        <dbReference type="EMBL" id="TDK67994.1"/>
    </source>
</evidence>
<evidence type="ECO:0000259" key="1">
    <source>
        <dbReference type="Pfam" id="PF00501"/>
    </source>
</evidence>
<reference evidence="2 3" key="1">
    <citation type="submission" date="2019-03" db="EMBL/GenBank/DDBJ databases">
        <title>Sapientia aquatica gen. nov., sp. nov., isolated from a crater lake.</title>
        <authorList>
            <person name="Felfoldi T."/>
            <person name="Szabo A."/>
            <person name="Toth E."/>
            <person name="Schumann P."/>
            <person name="Keki Z."/>
            <person name="Marialigeti K."/>
            <person name="Mathe I."/>
        </authorList>
    </citation>
    <scope>NUCLEOTIDE SEQUENCE [LARGE SCALE GENOMIC DNA]</scope>
    <source>
        <strain evidence="2 3">SA-152</strain>
    </source>
</reference>
<proteinExistence type="predicted"/>
<comment type="caution">
    <text evidence="2">The sequence shown here is derived from an EMBL/GenBank/DDBJ whole genome shotgun (WGS) entry which is preliminary data.</text>
</comment>
<dbReference type="Gene3D" id="3.40.50.12780">
    <property type="entry name" value="N-terminal domain of ligase-like"/>
    <property type="match status" value="1"/>
</dbReference>
<dbReference type="InterPro" id="IPR050237">
    <property type="entry name" value="ATP-dep_AMP-bd_enzyme"/>
</dbReference>
<protein>
    <recommendedName>
        <fullName evidence="1">AMP-dependent synthetase/ligase domain-containing protein</fullName>
    </recommendedName>
</protein>
<dbReference type="InterPro" id="IPR042099">
    <property type="entry name" value="ANL_N_sf"/>
</dbReference>
<feature type="domain" description="AMP-dependent synthetase/ligase" evidence="1">
    <location>
        <begin position="23"/>
        <end position="165"/>
    </location>
</feature>
<sequence length="206" mass="22347">MPNNANFYQHLAARFPADLSTSAIVTGQNADYSWREVDQASAKLANLFGGLNLPAKAKLAVHIEKSPEALIVYLAAWRAGLTLVSIPPQAHTEEIQSVLKASAPAVVICSPRHFGWLAQSGFQHGASHVFTLHNSYPNQGSLLDRAALLSNEFSAPITQDDDIALIRCNWSDGNSSQHPSTHQELSAHIDLSLTTLHELTGFKLAF</sequence>
<name>A0A4R5W6G6_9BURK</name>
<dbReference type="EMBL" id="SMYL01000001">
    <property type="protein sequence ID" value="TDK67994.1"/>
    <property type="molecule type" value="Genomic_DNA"/>
</dbReference>
<dbReference type="PANTHER" id="PTHR43767:SF1">
    <property type="entry name" value="NONRIBOSOMAL PEPTIDE SYNTHASE PES1 (EUROFUNG)-RELATED"/>
    <property type="match status" value="1"/>
</dbReference>
<organism evidence="2 3">
    <name type="scientific">Sapientia aquatica</name>
    <dbReference type="NCBI Taxonomy" id="1549640"/>
    <lineage>
        <taxon>Bacteria</taxon>
        <taxon>Pseudomonadati</taxon>
        <taxon>Pseudomonadota</taxon>
        <taxon>Betaproteobacteria</taxon>
        <taxon>Burkholderiales</taxon>
        <taxon>Oxalobacteraceae</taxon>
        <taxon>Sapientia</taxon>
    </lineage>
</organism>
<dbReference type="Proteomes" id="UP000294829">
    <property type="component" value="Unassembled WGS sequence"/>
</dbReference>
<gene>
    <name evidence="2" type="ORF">E2I14_00070</name>
</gene>
<evidence type="ECO:0000313" key="3">
    <source>
        <dbReference type="Proteomes" id="UP000294829"/>
    </source>
</evidence>